<gene>
    <name evidence="10" type="ORF">E2F48_11880</name>
</gene>
<dbReference type="OrthoDB" id="9814902at2"/>
<evidence type="ECO:0000313" key="10">
    <source>
        <dbReference type="EMBL" id="TDK24531.1"/>
    </source>
</evidence>
<dbReference type="AlphaFoldDB" id="A0A4R5TU39"/>
<dbReference type="GO" id="GO:0022857">
    <property type="term" value="F:transmembrane transporter activity"/>
    <property type="evidence" value="ECO:0007669"/>
    <property type="project" value="InterPro"/>
</dbReference>
<keyword evidence="7 8" id="KW-0472">Membrane</keyword>
<dbReference type="InterPro" id="IPR000515">
    <property type="entry name" value="MetI-like"/>
</dbReference>
<evidence type="ECO:0000256" key="4">
    <source>
        <dbReference type="ARBA" id="ARBA00022692"/>
    </source>
</evidence>
<feature type="transmembrane region" description="Helical" evidence="8">
    <location>
        <begin position="31"/>
        <end position="55"/>
    </location>
</feature>
<keyword evidence="3" id="KW-1003">Cell membrane</keyword>
<dbReference type="InterPro" id="IPR035906">
    <property type="entry name" value="MetI-like_sf"/>
</dbReference>
<evidence type="ECO:0000259" key="9">
    <source>
        <dbReference type="PROSITE" id="PS50928"/>
    </source>
</evidence>
<dbReference type="RefSeq" id="WP_133404209.1">
    <property type="nucleotide sequence ID" value="NZ_SMTK01000004.1"/>
</dbReference>
<dbReference type="CDD" id="cd06261">
    <property type="entry name" value="TM_PBP2"/>
    <property type="match status" value="1"/>
</dbReference>
<feature type="transmembrane region" description="Helical" evidence="8">
    <location>
        <begin position="114"/>
        <end position="132"/>
    </location>
</feature>
<proteinExistence type="inferred from homology"/>
<evidence type="ECO:0000256" key="3">
    <source>
        <dbReference type="ARBA" id="ARBA00022475"/>
    </source>
</evidence>
<keyword evidence="4 8" id="KW-0812">Transmembrane</keyword>
<name>A0A4R5TU39_9MICC</name>
<dbReference type="PROSITE" id="PS50928">
    <property type="entry name" value="ABC_TM1"/>
    <property type="match status" value="1"/>
</dbReference>
<evidence type="ECO:0000256" key="8">
    <source>
        <dbReference type="RuleBase" id="RU363032"/>
    </source>
</evidence>
<evidence type="ECO:0000256" key="1">
    <source>
        <dbReference type="ARBA" id="ARBA00004651"/>
    </source>
</evidence>
<dbReference type="GO" id="GO:0006865">
    <property type="term" value="P:amino acid transport"/>
    <property type="evidence" value="ECO:0007669"/>
    <property type="project" value="UniProtKB-KW"/>
</dbReference>
<keyword evidence="5" id="KW-0029">Amino-acid transport</keyword>
<dbReference type="EMBL" id="SMTK01000004">
    <property type="protein sequence ID" value="TDK24531.1"/>
    <property type="molecule type" value="Genomic_DNA"/>
</dbReference>
<keyword evidence="11" id="KW-1185">Reference proteome</keyword>
<feature type="transmembrane region" description="Helical" evidence="8">
    <location>
        <begin position="67"/>
        <end position="94"/>
    </location>
</feature>
<comment type="caution">
    <text evidence="10">The sequence shown here is derived from an EMBL/GenBank/DDBJ whole genome shotgun (WGS) entry which is preliminary data.</text>
</comment>
<feature type="transmembrane region" description="Helical" evidence="8">
    <location>
        <begin position="249"/>
        <end position="268"/>
    </location>
</feature>
<evidence type="ECO:0000256" key="5">
    <source>
        <dbReference type="ARBA" id="ARBA00022970"/>
    </source>
</evidence>
<keyword evidence="2 8" id="KW-0813">Transport</keyword>
<feature type="domain" description="ABC transmembrane type-1" evidence="9">
    <location>
        <begin position="72"/>
        <end position="267"/>
    </location>
</feature>
<dbReference type="Proteomes" id="UP000295411">
    <property type="component" value="Unassembled WGS sequence"/>
</dbReference>
<dbReference type="Gene3D" id="1.10.3720.10">
    <property type="entry name" value="MetI-like"/>
    <property type="match status" value="1"/>
</dbReference>
<evidence type="ECO:0000256" key="7">
    <source>
        <dbReference type="ARBA" id="ARBA00023136"/>
    </source>
</evidence>
<reference evidence="10 11" key="1">
    <citation type="submission" date="2019-03" db="EMBL/GenBank/DDBJ databases">
        <title>Arthrobacter sp. nov., an bacterium isolated from biocrust in Mu Us Desert.</title>
        <authorList>
            <person name="Lixiong L."/>
        </authorList>
    </citation>
    <scope>NUCLEOTIDE SEQUENCE [LARGE SCALE GENOMIC DNA]</scope>
    <source>
        <strain evidence="10 11">SLN-3</strain>
    </source>
</reference>
<dbReference type="PANTHER" id="PTHR30614">
    <property type="entry name" value="MEMBRANE COMPONENT OF AMINO ACID ABC TRANSPORTER"/>
    <property type="match status" value="1"/>
</dbReference>
<evidence type="ECO:0000313" key="11">
    <source>
        <dbReference type="Proteomes" id="UP000295411"/>
    </source>
</evidence>
<evidence type="ECO:0000256" key="6">
    <source>
        <dbReference type="ARBA" id="ARBA00022989"/>
    </source>
</evidence>
<dbReference type="Pfam" id="PF00528">
    <property type="entry name" value="BPD_transp_1"/>
    <property type="match status" value="1"/>
</dbReference>
<organism evidence="10 11">
    <name type="scientific">Arthrobacter crusticola</name>
    <dbReference type="NCBI Taxonomy" id="2547960"/>
    <lineage>
        <taxon>Bacteria</taxon>
        <taxon>Bacillati</taxon>
        <taxon>Actinomycetota</taxon>
        <taxon>Actinomycetes</taxon>
        <taxon>Micrococcales</taxon>
        <taxon>Micrococcaceae</taxon>
        <taxon>Arthrobacter</taxon>
    </lineage>
</organism>
<keyword evidence="6 8" id="KW-1133">Transmembrane helix</keyword>
<dbReference type="NCBIfam" id="TIGR01726">
    <property type="entry name" value="HEQRo_perm_3TM"/>
    <property type="match status" value="1"/>
</dbReference>
<comment type="similarity">
    <text evidence="8">Belongs to the binding-protein-dependent transport system permease family.</text>
</comment>
<accession>A0A4R5TU39</accession>
<dbReference type="InterPro" id="IPR043429">
    <property type="entry name" value="ArtM/GltK/GlnP/TcyL/YhdX-like"/>
</dbReference>
<dbReference type="GO" id="GO:0043190">
    <property type="term" value="C:ATP-binding cassette (ABC) transporter complex"/>
    <property type="evidence" value="ECO:0007669"/>
    <property type="project" value="InterPro"/>
</dbReference>
<sequence length="278" mass="30377">MSTQTTYPATEVAAPRLTRRQRARLSLGVQYALGIAVIGLLAFMTDWATFSAAFLRFDILERMLPRVILIGLVNTIIYAALAFIFAFVVGLLLAVMRLSSVAAYRWFAGAYVEFFRGVPALVVLFMVAYGIPNAFPGFQFPGDKYGMVMVGLGITAAAYMAETFRAGIQAVPKGQLEAARTLGMSHTRTMATIVIPQAFRVVIPPLTNEMILLVKDSSLVYVLGVTAAQYELTKFAQDFLNRSVNATPLIVAALCYLAITLPLSGLVRKLEARYAKAR</sequence>
<protein>
    <submittedName>
        <fullName evidence="10">Amino acid ABC transporter permease</fullName>
    </submittedName>
</protein>
<dbReference type="SUPFAM" id="SSF161098">
    <property type="entry name" value="MetI-like"/>
    <property type="match status" value="1"/>
</dbReference>
<dbReference type="InterPro" id="IPR010065">
    <property type="entry name" value="AA_ABC_transptr_permease_3TM"/>
</dbReference>
<feature type="transmembrane region" description="Helical" evidence="8">
    <location>
        <begin position="144"/>
        <end position="161"/>
    </location>
</feature>
<evidence type="ECO:0000256" key="2">
    <source>
        <dbReference type="ARBA" id="ARBA00022448"/>
    </source>
</evidence>
<dbReference type="PANTHER" id="PTHR30614:SF0">
    <property type="entry name" value="L-CYSTINE TRANSPORT SYSTEM PERMEASE PROTEIN TCYL"/>
    <property type="match status" value="1"/>
</dbReference>
<comment type="subcellular location">
    <subcellularLocation>
        <location evidence="1 8">Cell membrane</location>
        <topology evidence="1 8">Multi-pass membrane protein</topology>
    </subcellularLocation>
</comment>